<dbReference type="AlphaFoldDB" id="R7W7V7"/>
<dbReference type="InterPro" id="IPR025315">
    <property type="entry name" value="DUF4220"/>
</dbReference>
<dbReference type="EnsemblPlants" id="EMT13514">
    <property type="protein sequence ID" value="EMT13514"/>
    <property type="gene ID" value="F775_00326"/>
</dbReference>
<keyword evidence="3" id="KW-0472">Membrane</keyword>
<feature type="region of interest" description="Disordered" evidence="2">
    <location>
        <begin position="899"/>
        <end position="940"/>
    </location>
</feature>
<feature type="domain" description="DUF4220" evidence="4">
    <location>
        <begin position="534"/>
        <end position="640"/>
    </location>
</feature>
<organism evidence="5">
    <name type="scientific">Aegilops tauschii</name>
    <name type="common">Tausch's goatgrass</name>
    <name type="synonym">Aegilops squarrosa</name>
    <dbReference type="NCBI Taxonomy" id="37682"/>
    <lineage>
        <taxon>Eukaryota</taxon>
        <taxon>Viridiplantae</taxon>
        <taxon>Streptophyta</taxon>
        <taxon>Embryophyta</taxon>
        <taxon>Tracheophyta</taxon>
        <taxon>Spermatophyta</taxon>
        <taxon>Magnoliopsida</taxon>
        <taxon>Liliopsida</taxon>
        <taxon>Poales</taxon>
        <taxon>Poaceae</taxon>
        <taxon>BOP clade</taxon>
        <taxon>Pooideae</taxon>
        <taxon>Triticodae</taxon>
        <taxon>Triticeae</taxon>
        <taxon>Triticinae</taxon>
        <taxon>Aegilops</taxon>
    </lineage>
</organism>
<keyword evidence="3" id="KW-0812">Transmembrane</keyword>
<evidence type="ECO:0000313" key="5">
    <source>
        <dbReference type="EnsemblPlants" id="EMT13514"/>
    </source>
</evidence>
<feature type="region of interest" description="Disordered" evidence="2">
    <location>
        <begin position="74"/>
        <end position="98"/>
    </location>
</feature>
<feature type="region of interest" description="Disordered" evidence="2">
    <location>
        <begin position="173"/>
        <end position="215"/>
    </location>
</feature>
<feature type="transmembrane region" description="Helical" evidence="3">
    <location>
        <begin position="553"/>
        <end position="575"/>
    </location>
</feature>
<feature type="coiled-coil region" evidence="1">
    <location>
        <begin position="129"/>
        <end position="167"/>
    </location>
</feature>
<feature type="transmembrane region" description="Helical" evidence="3">
    <location>
        <begin position="414"/>
        <end position="435"/>
    </location>
</feature>
<keyword evidence="1" id="KW-0175">Coiled coil</keyword>
<keyword evidence="3" id="KW-1133">Transmembrane helix</keyword>
<protein>
    <recommendedName>
        <fullName evidence="4">DUF4220 domain-containing protein</fullName>
    </recommendedName>
</protein>
<dbReference type="PANTHER" id="PTHR31325">
    <property type="entry name" value="OS01G0798800 PROTEIN-RELATED"/>
    <property type="match status" value="1"/>
</dbReference>
<feature type="transmembrane region" description="Helical" evidence="3">
    <location>
        <begin position="380"/>
        <end position="402"/>
    </location>
</feature>
<proteinExistence type="predicted"/>
<evidence type="ECO:0000259" key="4">
    <source>
        <dbReference type="Pfam" id="PF13968"/>
    </source>
</evidence>
<name>R7W7V7_AEGTA</name>
<feature type="transmembrane region" description="Helical" evidence="3">
    <location>
        <begin position="587"/>
        <end position="609"/>
    </location>
</feature>
<dbReference type="InterPro" id="IPR007658">
    <property type="entry name" value="DUF594"/>
</dbReference>
<dbReference type="Pfam" id="PF04578">
    <property type="entry name" value="DUF594"/>
    <property type="match status" value="1"/>
</dbReference>
<feature type="compositionally biased region" description="Acidic residues" evidence="2">
    <location>
        <begin position="910"/>
        <end position="927"/>
    </location>
</feature>
<sequence>MRAVTGSIVSSKSKRCSLLKAERVLESFGERNSSGLPSSDAATYLRTTADAVRDLRFYLIDLRKRLQLQQVDVDVEEDSERKRRNKQERRVVKQEEQEDVPLIQLQQEEEEAAVVSKVGISLLPRKKKKKKEEEEKDIIIIKQEEEQEEHKKKRKHAAQELVEVKKEEEADFVDPDLGSDKKKQKKKKRSRDGADDNGNAAQEAEHTKKKQRNRVQSQMLAGAVAVPGAKGADVPRIGAKRRMITLLDSSTRQNNHGPAAESDPVSCSLNHEAALSLEKQRQPRPCSAPKPAEHFLVFESGTMTLDNEEDRSRVLLDEQMRIVMAIKEAGNLIKIDHRIVDVQSSCLPSEFGSDVERVHTVDPAATLYTGDVVVEWWQEWQLRILVLGSLFIQYLLYLSFWVRRSPTMRRRLRVLVWIAYIGGDAVAIYALATLFDRRKQSLDGKSRGALEVVWAPVLLIHLGGQPWISAYSLQNNDLWLWGQHRDCNPGGSRSVCSILCSKKKLSAPYSVRIQELSYFVRLGYTHAYTRLYGSLEYRFYILYTRIVSNLTGLGAACSVYLFPSLALASVVLFAVSHKDGHNKKDIMVTYILLCCTTVLELLLPCMLLAQCIPCCKHLFSSYGREHLSQGWHGMVSQFNMMSFCVRKKKPTFLMKLAAFVFLREFVNQHWYIRQVPIAYQITETVQRHVQIGWERYMYDAASYRRFNDLRGQWALRRHRRLGRSLNKPFDVSVLIWHIATDLCFYHPNTSPQCRQGEATRRGREISNYMLYLLLSHPEMLMLGTRSDLFTLASGEIVKHSKASTVDMTDEILAREILTMPTSSGGVIYNANSLAQVLMELVDEVERWDVIQGVWVEMLCYSASQCRGYLHAKSLGEGGEYLSTVWLLWSFMGMEALADRHHRSSQPPQEVGEEEEEEEEEEEGDELISMDLPFPRQSQSM</sequence>
<feature type="domain" description="DUF4220" evidence="4">
    <location>
        <begin position="417"/>
        <end position="480"/>
    </location>
</feature>
<evidence type="ECO:0000256" key="2">
    <source>
        <dbReference type="SAM" id="MobiDB-lite"/>
    </source>
</evidence>
<reference evidence="5" key="1">
    <citation type="submission" date="2015-06" db="UniProtKB">
        <authorList>
            <consortium name="EnsemblPlants"/>
        </authorList>
    </citation>
    <scope>IDENTIFICATION</scope>
</reference>
<accession>R7W7V7</accession>
<evidence type="ECO:0000256" key="1">
    <source>
        <dbReference type="SAM" id="Coils"/>
    </source>
</evidence>
<evidence type="ECO:0000256" key="3">
    <source>
        <dbReference type="SAM" id="Phobius"/>
    </source>
</evidence>
<dbReference type="Pfam" id="PF13968">
    <property type="entry name" value="DUF4220"/>
    <property type="match status" value="2"/>
</dbReference>